<dbReference type="SUPFAM" id="SSF54427">
    <property type="entry name" value="NTF2-like"/>
    <property type="match status" value="1"/>
</dbReference>
<name>A0A918NEE3_9GAMM</name>
<accession>A0A918NEE3</accession>
<evidence type="ECO:0000259" key="1">
    <source>
        <dbReference type="Pfam" id="PF12680"/>
    </source>
</evidence>
<reference evidence="2" key="2">
    <citation type="submission" date="2020-09" db="EMBL/GenBank/DDBJ databases">
        <authorList>
            <person name="Sun Q."/>
            <person name="Kim S."/>
        </authorList>
    </citation>
    <scope>NUCLEOTIDE SEQUENCE</scope>
    <source>
        <strain evidence="2">KCTC 22169</strain>
    </source>
</reference>
<proteinExistence type="predicted"/>
<dbReference type="Pfam" id="PF12680">
    <property type="entry name" value="SnoaL_2"/>
    <property type="match status" value="1"/>
</dbReference>
<dbReference type="RefSeq" id="WP_189610329.1">
    <property type="nucleotide sequence ID" value="NZ_BMXR01000007.1"/>
</dbReference>
<gene>
    <name evidence="2" type="ORF">GCM10007392_31330</name>
</gene>
<dbReference type="AlphaFoldDB" id="A0A918NEE3"/>
<comment type="caution">
    <text evidence="2">The sequence shown here is derived from an EMBL/GenBank/DDBJ whole genome shotgun (WGS) entry which is preliminary data.</text>
</comment>
<dbReference type="EMBL" id="BMXR01000007">
    <property type="protein sequence ID" value="GGX61042.1"/>
    <property type="molecule type" value="Genomic_DNA"/>
</dbReference>
<evidence type="ECO:0000313" key="3">
    <source>
        <dbReference type="Proteomes" id="UP000626148"/>
    </source>
</evidence>
<dbReference type="InterPro" id="IPR032710">
    <property type="entry name" value="NTF2-like_dom_sf"/>
</dbReference>
<feature type="domain" description="SnoaL-like" evidence="1">
    <location>
        <begin position="24"/>
        <end position="106"/>
    </location>
</feature>
<evidence type="ECO:0000313" key="2">
    <source>
        <dbReference type="EMBL" id="GGX61042.1"/>
    </source>
</evidence>
<sequence>MSIIKRIQTTFSDLNAETLESGLLGELYDRDIVFVDPLHRIEGLPALQRYFEGLYRNVIDISFRYLTHWEGDGEAMLRWEMEFRHPKLHRGKPITVPGVTYLRFDDKVTWHQDYFDSNQMIFDHLPILGSALGWLKGRLN</sequence>
<dbReference type="InterPro" id="IPR037401">
    <property type="entry name" value="SnoaL-like"/>
</dbReference>
<protein>
    <submittedName>
        <fullName evidence="2">Transcriptional regulator</fullName>
    </submittedName>
</protein>
<reference evidence="2" key="1">
    <citation type="journal article" date="2014" name="Int. J. Syst. Evol. Microbiol.">
        <title>Complete genome sequence of Corynebacterium casei LMG S-19264T (=DSM 44701T), isolated from a smear-ripened cheese.</title>
        <authorList>
            <consortium name="US DOE Joint Genome Institute (JGI-PGF)"/>
            <person name="Walter F."/>
            <person name="Albersmeier A."/>
            <person name="Kalinowski J."/>
            <person name="Ruckert C."/>
        </authorList>
    </citation>
    <scope>NUCLEOTIDE SEQUENCE</scope>
    <source>
        <strain evidence="2">KCTC 22169</strain>
    </source>
</reference>
<dbReference type="Proteomes" id="UP000626148">
    <property type="component" value="Unassembled WGS sequence"/>
</dbReference>
<keyword evidence="3" id="KW-1185">Reference proteome</keyword>
<dbReference type="Gene3D" id="3.10.450.50">
    <property type="match status" value="1"/>
</dbReference>
<organism evidence="2 3">
    <name type="scientific">Saccharospirillum salsuginis</name>
    <dbReference type="NCBI Taxonomy" id="418750"/>
    <lineage>
        <taxon>Bacteria</taxon>
        <taxon>Pseudomonadati</taxon>
        <taxon>Pseudomonadota</taxon>
        <taxon>Gammaproteobacteria</taxon>
        <taxon>Oceanospirillales</taxon>
        <taxon>Saccharospirillaceae</taxon>
        <taxon>Saccharospirillum</taxon>
    </lineage>
</organism>